<organism evidence="3 4">
    <name type="scientific">Mesorhizobium hungaricum</name>
    <dbReference type="NCBI Taxonomy" id="1566387"/>
    <lineage>
        <taxon>Bacteria</taxon>
        <taxon>Pseudomonadati</taxon>
        <taxon>Pseudomonadota</taxon>
        <taxon>Alphaproteobacteria</taxon>
        <taxon>Hyphomicrobiales</taxon>
        <taxon>Phyllobacteriaceae</taxon>
        <taxon>Mesorhizobium</taxon>
    </lineage>
</organism>
<dbReference type="InterPro" id="IPR024239">
    <property type="entry name" value="SyrA"/>
</dbReference>
<keyword evidence="2" id="KW-0812">Transmembrane</keyword>
<gene>
    <name evidence="3" type="ORF">QV13_23195</name>
</gene>
<keyword evidence="2" id="KW-0472">Membrane</keyword>
<sequence length="98" mass="10527">MSFLLFLRGLIGVLVVFAIATYAITQSAWTTFINTLICAVIIQVGYFIAILFMIGHTKPAAKSAEAVARNEIVPAAAKENQPESEVAPLPGVRRSPLP</sequence>
<dbReference type="RefSeq" id="WP_024922584.1">
    <property type="nucleotide sequence ID" value="NZ_MDEO01000036.1"/>
</dbReference>
<accession>A0A1C2DCP6</accession>
<evidence type="ECO:0000256" key="2">
    <source>
        <dbReference type="SAM" id="Phobius"/>
    </source>
</evidence>
<dbReference type="OrthoDB" id="9802759at2"/>
<protein>
    <submittedName>
        <fullName evidence="3">Exopolysaccharide production repressor protein exox</fullName>
    </submittedName>
</protein>
<comment type="caution">
    <text evidence="3">The sequence shown here is derived from an EMBL/GenBank/DDBJ whole genome shotgun (WGS) entry which is preliminary data.</text>
</comment>
<reference evidence="3 4" key="1">
    <citation type="submission" date="2016-08" db="EMBL/GenBank/DDBJ databases">
        <title>Whole genome sequence of Mesorhizobium sp. strain UASWS1009 isolated from industrial sewage.</title>
        <authorList>
            <person name="Crovadore J."/>
            <person name="Calmin G."/>
            <person name="Chablais R."/>
            <person name="Cochard B."/>
            <person name="Lefort F."/>
        </authorList>
    </citation>
    <scope>NUCLEOTIDE SEQUENCE [LARGE SCALE GENOMIC DNA]</scope>
    <source>
        <strain evidence="3 4">UASWS1009</strain>
    </source>
</reference>
<keyword evidence="4" id="KW-1185">Reference proteome</keyword>
<keyword evidence="2" id="KW-1133">Transmembrane helix</keyword>
<proteinExistence type="predicted"/>
<evidence type="ECO:0000256" key="1">
    <source>
        <dbReference type="SAM" id="MobiDB-lite"/>
    </source>
</evidence>
<dbReference type="Proteomes" id="UP000094412">
    <property type="component" value="Unassembled WGS sequence"/>
</dbReference>
<evidence type="ECO:0000313" key="4">
    <source>
        <dbReference type="Proteomes" id="UP000094412"/>
    </source>
</evidence>
<evidence type="ECO:0000313" key="3">
    <source>
        <dbReference type="EMBL" id="OCX12522.1"/>
    </source>
</evidence>
<feature type="region of interest" description="Disordered" evidence="1">
    <location>
        <begin position="77"/>
        <end position="98"/>
    </location>
</feature>
<feature type="transmembrane region" description="Helical" evidence="2">
    <location>
        <begin position="28"/>
        <end position="54"/>
    </location>
</feature>
<name>A0A1C2DCP6_9HYPH</name>
<dbReference type="EMBL" id="MDEO01000036">
    <property type="protein sequence ID" value="OCX12522.1"/>
    <property type="molecule type" value="Genomic_DNA"/>
</dbReference>
<dbReference type="Pfam" id="PF11089">
    <property type="entry name" value="SyrA"/>
    <property type="match status" value="1"/>
</dbReference>
<dbReference type="AlphaFoldDB" id="A0A1C2DCP6"/>